<evidence type="ECO:0000256" key="2">
    <source>
        <dbReference type="ARBA" id="ARBA00022475"/>
    </source>
</evidence>
<feature type="transmembrane region" description="Helical" evidence="8">
    <location>
        <begin position="201"/>
        <end position="219"/>
    </location>
</feature>
<keyword evidence="4 8" id="KW-1133">Transmembrane helix</keyword>
<evidence type="ECO:0000256" key="5">
    <source>
        <dbReference type="ARBA" id="ARBA00023002"/>
    </source>
</evidence>
<keyword evidence="12" id="KW-1185">Reference proteome</keyword>
<dbReference type="Proteomes" id="UP000068026">
    <property type="component" value="Chromosome"/>
</dbReference>
<evidence type="ECO:0000313" key="10">
    <source>
        <dbReference type="EMBL" id="AMJ40889.1"/>
    </source>
</evidence>
<feature type="transmembrane region" description="Helical" evidence="8">
    <location>
        <begin position="632"/>
        <end position="651"/>
    </location>
</feature>
<dbReference type="InterPro" id="IPR001750">
    <property type="entry name" value="ND/Mrp_TM"/>
</dbReference>
<feature type="domain" description="NADH:quinone oxidoreductase/Mrp antiporter transmembrane" evidence="9">
    <location>
        <begin position="123"/>
        <end position="403"/>
    </location>
</feature>
<evidence type="ECO:0000256" key="6">
    <source>
        <dbReference type="ARBA" id="ARBA00023136"/>
    </source>
</evidence>
<dbReference type="EMBL" id="CP014223">
    <property type="protein sequence ID" value="AMJ40889.1"/>
    <property type="molecule type" value="Genomic_DNA"/>
</dbReference>
<dbReference type="PANTHER" id="PTHR42682:SF4">
    <property type="entry name" value="NADH-UBIQUINONE_PLASTOQUINONE"/>
    <property type="match status" value="1"/>
</dbReference>
<evidence type="ECO:0000313" key="12">
    <source>
        <dbReference type="Proteomes" id="UP000068026"/>
    </source>
</evidence>
<keyword evidence="3 7" id="KW-0812">Transmembrane</keyword>
<protein>
    <submittedName>
        <fullName evidence="11">Hydrogenase-4 component B</fullName>
        <ecNumber evidence="10">1.-.-.-</ecNumber>
    </submittedName>
</protein>
<gene>
    <name evidence="10" type="primary">hyfB_2</name>
    <name evidence="10" type="ORF">CPRO_12960</name>
    <name evidence="11" type="ORF">SAMN02745151_01708</name>
</gene>
<dbReference type="Pfam" id="PF00361">
    <property type="entry name" value="Proton_antipo_M"/>
    <property type="match status" value="1"/>
</dbReference>
<proteinExistence type="predicted"/>
<organism evidence="11 13">
    <name type="scientific">Anaerotignum propionicum DSM 1682</name>
    <dbReference type="NCBI Taxonomy" id="991789"/>
    <lineage>
        <taxon>Bacteria</taxon>
        <taxon>Bacillati</taxon>
        <taxon>Bacillota</taxon>
        <taxon>Clostridia</taxon>
        <taxon>Lachnospirales</taxon>
        <taxon>Anaerotignaceae</taxon>
        <taxon>Anaerotignum</taxon>
    </lineage>
</organism>
<evidence type="ECO:0000256" key="7">
    <source>
        <dbReference type="RuleBase" id="RU000320"/>
    </source>
</evidence>
<feature type="transmembrane region" description="Helical" evidence="8">
    <location>
        <begin position="36"/>
        <end position="56"/>
    </location>
</feature>
<reference evidence="10 12" key="1">
    <citation type="journal article" date="2016" name="Genome Announc.">
        <title>Complete Genome Sequence of the Amino Acid-Fermenting Clostridium propionicum X2 (DSM 1682).</title>
        <authorList>
            <person name="Poehlein A."/>
            <person name="Schlien K."/>
            <person name="Chowdhury N.P."/>
            <person name="Gottschalk G."/>
            <person name="Buckel W."/>
            <person name="Daniel R."/>
        </authorList>
    </citation>
    <scope>NUCLEOTIDE SEQUENCE [LARGE SCALE GENOMIC DNA]</scope>
    <source>
        <strain evidence="10 12">X2</strain>
    </source>
</reference>
<reference evidence="13" key="3">
    <citation type="submission" date="2016-11" db="EMBL/GenBank/DDBJ databases">
        <authorList>
            <person name="Jaros S."/>
            <person name="Januszkiewicz K."/>
            <person name="Wedrychowicz H."/>
        </authorList>
    </citation>
    <scope>NUCLEOTIDE SEQUENCE [LARGE SCALE GENOMIC DNA]</scope>
    <source>
        <strain evidence="13">DSM 1682</strain>
    </source>
</reference>
<name>A0A0X1U7H4_ANAPI</name>
<feature type="transmembrane region" description="Helical" evidence="8">
    <location>
        <begin position="329"/>
        <end position="350"/>
    </location>
</feature>
<feature type="transmembrane region" description="Helical" evidence="8">
    <location>
        <begin position="304"/>
        <end position="323"/>
    </location>
</feature>
<dbReference type="AlphaFoldDB" id="A0A0X1U7H4"/>
<reference evidence="11" key="4">
    <citation type="submission" date="2016-11" db="EMBL/GenBank/DDBJ databases">
        <authorList>
            <person name="Varghese N."/>
            <person name="Submissions S."/>
        </authorList>
    </citation>
    <scope>NUCLEOTIDE SEQUENCE</scope>
    <source>
        <strain evidence="11">DSM 1682</strain>
    </source>
</reference>
<dbReference type="PRINTS" id="PR01434">
    <property type="entry name" value="NADHDHGNASE5"/>
</dbReference>
<feature type="transmembrane region" description="Helical" evidence="8">
    <location>
        <begin position="269"/>
        <end position="292"/>
    </location>
</feature>
<evidence type="ECO:0000313" key="13">
    <source>
        <dbReference type="Proteomes" id="UP000184204"/>
    </source>
</evidence>
<evidence type="ECO:0000256" key="4">
    <source>
        <dbReference type="ARBA" id="ARBA00022989"/>
    </source>
</evidence>
<dbReference type="RefSeq" id="WP_066049224.1">
    <property type="nucleotide sequence ID" value="NZ_CP014223.1"/>
</dbReference>
<feature type="transmembrane region" description="Helical" evidence="8">
    <location>
        <begin position="158"/>
        <end position="181"/>
    </location>
</feature>
<dbReference type="GO" id="GO:0005886">
    <property type="term" value="C:plasma membrane"/>
    <property type="evidence" value="ECO:0007669"/>
    <property type="project" value="UniProtKB-SubCell"/>
</dbReference>
<evidence type="ECO:0000256" key="8">
    <source>
        <dbReference type="SAM" id="Phobius"/>
    </source>
</evidence>
<evidence type="ECO:0000256" key="1">
    <source>
        <dbReference type="ARBA" id="ARBA00004651"/>
    </source>
</evidence>
<dbReference type="PANTHER" id="PTHR42682">
    <property type="entry name" value="HYDROGENASE-4 COMPONENT F"/>
    <property type="match status" value="1"/>
</dbReference>
<accession>A0A0X1U7H4</accession>
<dbReference type="EMBL" id="FQUA01000006">
    <property type="protein sequence ID" value="SHE75753.1"/>
    <property type="molecule type" value="Genomic_DNA"/>
</dbReference>
<feature type="transmembrane region" description="Helical" evidence="8">
    <location>
        <begin position="106"/>
        <end position="124"/>
    </location>
</feature>
<dbReference type="EC" id="1.-.-.-" evidence="10"/>
<evidence type="ECO:0000259" key="9">
    <source>
        <dbReference type="Pfam" id="PF00361"/>
    </source>
</evidence>
<dbReference type="Proteomes" id="UP000184204">
    <property type="component" value="Unassembled WGS sequence"/>
</dbReference>
<feature type="transmembrane region" description="Helical" evidence="8">
    <location>
        <begin position="423"/>
        <end position="445"/>
    </location>
</feature>
<dbReference type="GO" id="GO:0016491">
    <property type="term" value="F:oxidoreductase activity"/>
    <property type="evidence" value="ECO:0007669"/>
    <property type="project" value="UniProtKB-KW"/>
</dbReference>
<feature type="transmembrane region" description="Helical" evidence="8">
    <location>
        <begin position="6"/>
        <end position="24"/>
    </location>
</feature>
<evidence type="ECO:0000313" key="11">
    <source>
        <dbReference type="EMBL" id="SHE75753.1"/>
    </source>
</evidence>
<dbReference type="InterPro" id="IPR052175">
    <property type="entry name" value="ComplexI-like_HydComp"/>
</dbReference>
<dbReference type="KEGG" id="cpro:CPRO_12960"/>
<feature type="transmembrane region" description="Helical" evidence="8">
    <location>
        <begin position="466"/>
        <end position="488"/>
    </location>
</feature>
<feature type="transmembrane region" description="Helical" evidence="8">
    <location>
        <begin position="508"/>
        <end position="534"/>
    </location>
</feature>
<keyword evidence="2" id="KW-1003">Cell membrane</keyword>
<keyword evidence="5 10" id="KW-0560">Oxidoreductase</keyword>
<evidence type="ECO:0000256" key="3">
    <source>
        <dbReference type="ARBA" id="ARBA00022692"/>
    </source>
</evidence>
<keyword evidence="6 8" id="KW-0472">Membrane</keyword>
<feature type="transmembrane region" description="Helical" evidence="8">
    <location>
        <begin position="76"/>
        <end position="94"/>
    </location>
</feature>
<feature type="transmembrane region" description="Helical" evidence="8">
    <location>
        <begin position="370"/>
        <end position="388"/>
    </location>
</feature>
<dbReference type="OrthoDB" id="9807568at2"/>
<reference evidence="12" key="2">
    <citation type="submission" date="2016-01" db="EMBL/GenBank/DDBJ databases">
        <authorList>
            <person name="Poehlein A."/>
            <person name="Schlien K."/>
            <person name="Gottschalk G."/>
            <person name="Buckel W."/>
            <person name="Daniel R."/>
        </authorList>
    </citation>
    <scope>NUCLEOTIDE SEQUENCE [LARGE SCALE GENOMIC DNA]</scope>
    <source>
        <strain evidence="12">X2</strain>
    </source>
</reference>
<sequence>MHQNILLPLLVFFPMVEAVLGYAIGRKHKETRNNWACFATFLVMGGTLLLIGKHASYSLPEFCGLGLNFEGDGLRVILAVLTSSIWFITTVFSKEYLAHYHNRNRYYFFMLMTLGATLGIFLSADLYTTFIFFEMMSFTSFVLVIHQESDAVIRAAQSYLGIAIIGGLVTLMGLFMMYHMAGTLNIEALAEFMATQEDKSKFYIVGGLILFGFAAKAGLFPLHTWLPEAYPAAPTPATTLLSCILSKAGIFGILVLSCKIFLYDAGWGNFVLLLGVITMVTGAILAVFSVNLKRTLACSSMSQIGFVTIAIGMQGLLGSHNALAAGGTILHIVNHSLLKLVLFLSAGVIYMNLQKLNLNEIRGWGKDKPLLKFIFLMGVLGITGIPFWNGYISKTLIHESIVEYIELLHEAGQSTIYMQSVEWIFLFSGGLTLAYMTKIFVAIFVETNPYANSCYPSRKGDYLSKVSGIILTLCAVALPIVGIFPYLTADKIADASYHFMGAHAPEHVVQYFAWVNVKGAVVSVGIGALVYLLFIRKVLMERDHNGNLVYIDRWPKGLNLENRIYRPVLLKILPFIGAFFARIAGSLTDGVISILRMAIFNDDSGRVVPPEDRYFSAYTDEETDKIVYGEGFAKSLLMIGVGLAVAMLYILF</sequence>
<comment type="subcellular location">
    <subcellularLocation>
        <location evidence="1">Cell membrane</location>
        <topology evidence="1">Multi-pass membrane protein</topology>
    </subcellularLocation>
    <subcellularLocation>
        <location evidence="7">Membrane</location>
        <topology evidence="7">Multi-pass membrane protein</topology>
    </subcellularLocation>
</comment>